<dbReference type="GO" id="GO:0030246">
    <property type="term" value="F:carbohydrate binding"/>
    <property type="evidence" value="ECO:0007669"/>
    <property type="project" value="UniProtKB-KW"/>
</dbReference>
<evidence type="ECO:0000313" key="12">
    <source>
        <dbReference type="Proteomes" id="UP000565441"/>
    </source>
</evidence>
<comment type="similarity">
    <text evidence="2">Belongs to the OS-9 family.</text>
</comment>
<sequence>MRPPPLLVLAAALLVPAHAARLHSLPEDTYAFPKFRLAFLNRLPVLNDTAQRWLREGLRGGHLEFLDQPWSDHPQPLKEIDGSSIHDGTSNSRQPPSPPPATNYTLELMKMGSKDSYLCLIPKPASNIPPVPDDDPSDFESTPSRSWSLLQPLSGTCLYHRQGWFTYSYCHNEEIRQFKEAASPKSAGGHRPPQEDPDWEAYTLGKAPKPGADLTVAEQNAQAVNLELARSAGSRYLVQRWGDGTLCDKTGKSREVEVQFHCSMTMTDTILFVKEAKTCSYVLVINTPRLCSEPGFKSRRDTGEELQIPCREIVDTHPPAGTTDAHANLPDTDHPVKLPRRKPILPASAREAQVKVGGVEVKDKTHNEVLRKTLEAIMSGSGKDAKKVALEEYSGDDDAVIFEIVEEVDMTDGQLDAIDKLKEALNNAGYDIKGTPRKGAAGNNKKGDKRTEKEQAQGTKNKKSQKGAKWHEEL</sequence>
<evidence type="ECO:0000256" key="2">
    <source>
        <dbReference type="ARBA" id="ARBA00009918"/>
    </source>
</evidence>
<keyword evidence="4 9" id="KW-0732">Signal</keyword>
<dbReference type="InterPro" id="IPR045149">
    <property type="entry name" value="OS-9-like"/>
</dbReference>
<feature type="region of interest" description="Disordered" evidence="8">
    <location>
        <begin position="427"/>
        <end position="474"/>
    </location>
</feature>
<dbReference type="Proteomes" id="UP000565441">
    <property type="component" value="Unassembled WGS sequence"/>
</dbReference>
<keyword evidence="12" id="KW-1185">Reference proteome</keyword>
<dbReference type="InterPro" id="IPR012913">
    <property type="entry name" value="OS9-like_dom"/>
</dbReference>
<evidence type="ECO:0000256" key="7">
    <source>
        <dbReference type="ARBA" id="ARBA00023157"/>
    </source>
</evidence>
<dbReference type="PROSITE" id="PS51914">
    <property type="entry name" value="MRH"/>
    <property type="match status" value="1"/>
</dbReference>
<name>A0A8H5HCX4_9AGAR</name>
<dbReference type="EMBL" id="JAACJP010000012">
    <property type="protein sequence ID" value="KAF5380935.1"/>
    <property type="molecule type" value="Genomic_DNA"/>
</dbReference>
<evidence type="ECO:0000256" key="1">
    <source>
        <dbReference type="ARBA" id="ARBA00004367"/>
    </source>
</evidence>
<dbReference type="AlphaFoldDB" id="A0A8H5HCX4"/>
<dbReference type="GO" id="GO:0030970">
    <property type="term" value="P:retrograde protein transport, ER to cytosol"/>
    <property type="evidence" value="ECO:0007669"/>
    <property type="project" value="TreeGrafter"/>
</dbReference>
<dbReference type="PANTHER" id="PTHR15414">
    <property type="entry name" value="OS-9-RELATED"/>
    <property type="match status" value="1"/>
</dbReference>
<feature type="compositionally biased region" description="Basic and acidic residues" evidence="8">
    <location>
        <begin position="445"/>
        <end position="455"/>
    </location>
</feature>
<evidence type="ECO:0000313" key="11">
    <source>
        <dbReference type="EMBL" id="KAF5380935.1"/>
    </source>
</evidence>
<dbReference type="GO" id="GO:0005789">
    <property type="term" value="C:endoplasmic reticulum membrane"/>
    <property type="evidence" value="ECO:0007669"/>
    <property type="project" value="UniProtKB-SubCell"/>
</dbReference>
<keyword evidence="5" id="KW-0430">Lectin</keyword>
<evidence type="ECO:0000256" key="4">
    <source>
        <dbReference type="ARBA" id="ARBA00022729"/>
    </source>
</evidence>
<comment type="caution">
    <text evidence="11">The sequence shown here is derived from an EMBL/GenBank/DDBJ whole genome shotgun (WGS) entry which is preliminary data.</text>
</comment>
<evidence type="ECO:0000256" key="9">
    <source>
        <dbReference type="SAM" id="SignalP"/>
    </source>
</evidence>
<dbReference type="PANTHER" id="PTHR15414:SF0">
    <property type="entry name" value="ENDOPLASMIC RETICULUM LECTIN 1"/>
    <property type="match status" value="1"/>
</dbReference>
<keyword evidence="7" id="KW-1015">Disulfide bond</keyword>
<keyword evidence="6" id="KW-0256">Endoplasmic reticulum</keyword>
<feature type="chain" id="PRO_5034075148" description="Protein OS-9 homolog" evidence="9">
    <location>
        <begin position="20"/>
        <end position="474"/>
    </location>
</feature>
<feature type="domain" description="MRH" evidence="10">
    <location>
        <begin position="155"/>
        <end position="293"/>
    </location>
</feature>
<dbReference type="Pfam" id="PF07915">
    <property type="entry name" value="PRKCSH"/>
    <property type="match status" value="1"/>
</dbReference>
<evidence type="ECO:0000259" key="10">
    <source>
        <dbReference type="PROSITE" id="PS51914"/>
    </source>
</evidence>
<evidence type="ECO:0000256" key="5">
    <source>
        <dbReference type="ARBA" id="ARBA00022734"/>
    </source>
</evidence>
<feature type="region of interest" description="Disordered" evidence="8">
    <location>
        <begin position="181"/>
        <end position="202"/>
    </location>
</feature>
<dbReference type="Gene3D" id="2.70.130.10">
    <property type="entry name" value="Mannose-6-phosphate receptor binding domain"/>
    <property type="match status" value="1"/>
</dbReference>
<dbReference type="SUPFAM" id="SSF50911">
    <property type="entry name" value="Mannose 6-phosphate receptor domain"/>
    <property type="match status" value="1"/>
</dbReference>
<dbReference type="InterPro" id="IPR009011">
    <property type="entry name" value="Man6P_isomerase_rcpt-bd_dom_sf"/>
</dbReference>
<comment type="subcellular location">
    <subcellularLocation>
        <location evidence="1">Endoplasmic reticulum membrane</location>
        <topology evidence="1">Peripheral membrane protein</topology>
        <orientation evidence="1">Lumenal side</orientation>
    </subcellularLocation>
</comment>
<dbReference type="GO" id="GO:0030968">
    <property type="term" value="P:endoplasmic reticulum unfolded protein response"/>
    <property type="evidence" value="ECO:0007669"/>
    <property type="project" value="InterPro"/>
</dbReference>
<organism evidence="11 12">
    <name type="scientific">Tricholomella constricta</name>
    <dbReference type="NCBI Taxonomy" id="117010"/>
    <lineage>
        <taxon>Eukaryota</taxon>
        <taxon>Fungi</taxon>
        <taxon>Dikarya</taxon>
        <taxon>Basidiomycota</taxon>
        <taxon>Agaricomycotina</taxon>
        <taxon>Agaricomycetes</taxon>
        <taxon>Agaricomycetidae</taxon>
        <taxon>Agaricales</taxon>
        <taxon>Tricholomatineae</taxon>
        <taxon>Lyophyllaceae</taxon>
        <taxon>Tricholomella</taxon>
    </lineage>
</organism>
<dbReference type="OrthoDB" id="448954at2759"/>
<reference evidence="11 12" key="1">
    <citation type="journal article" date="2020" name="ISME J.">
        <title>Uncovering the hidden diversity of litter-decomposition mechanisms in mushroom-forming fungi.</title>
        <authorList>
            <person name="Floudas D."/>
            <person name="Bentzer J."/>
            <person name="Ahren D."/>
            <person name="Johansson T."/>
            <person name="Persson P."/>
            <person name="Tunlid A."/>
        </authorList>
    </citation>
    <scope>NUCLEOTIDE SEQUENCE [LARGE SCALE GENOMIC DNA]</scope>
    <source>
        <strain evidence="11 12">CBS 661.87</strain>
    </source>
</reference>
<protein>
    <recommendedName>
        <fullName evidence="3">Protein OS-9 homolog</fullName>
    </recommendedName>
</protein>
<gene>
    <name evidence="11" type="ORF">D9615_003883</name>
</gene>
<feature type="signal peptide" evidence="9">
    <location>
        <begin position="1"/>
        <end position="19"/>
    </location>
</feature>
<accession>A0A8H5HCX4</accession>
<evidence type="ECO:0000256" key="6">
    <source>
        <dbReference type="ARBA" id="ARBA00022824"/>
    </source>
</evidence>
<dbReference type="GO" id="GO:0005788">
    <property type="term" value="C:endoplasmic reticulum lumen"/>
    <property type="evidence" value="ECO:0007669"/>
    <property type="project" value="TreeGrafter"/>
</dbReference>
<dbReference type="InterPro" id="IPR044865">
    <property type="entry name" value="MRH_dom"/>
</dbReference>
<evidence type="ECO:0000256" key="3">
    <source>
        <dbReference type="ARBA" id="ARBA00018727"/>
    </source>
</evidence>
<feature type="region of interest" description="Disordered" evidence="8">
    <location>
        <begin position="69"/>
        <end position="102"/>
    </location>
</feature>
<evidence type="ECO:0000256" key="8">
    <source>
        <dbReference type="SAM" id="MobiDB-lite"/>
    </source>
</evidence>
<feature type="region of interest" description="Disordered" evidence="8">
    <location>
        <begin position="316"/>
        <end position="337"/>
    </location>
</feature>
<proteinExistence type="inferred from homology"/>